<accession>A0A1G4EDH9</accession>
<organism evidence="1 2">
    <name type="scientific">Plasmodium vivax</name>
    <name type="common">malaria parasite P. vivax</name>
    <dbReference type="NCBI Taxonomy" id="5855"/>
    <lineage>
        <taxon>Eukaryota</taxon>
        <taxon>Sar</taxon>
        <taxon>Alveolata</taxon>
        <taxon>Apicomplexa</taxon>
        <taxon>Aconoidasida</taxon>
        <taxon>Haemosporida</taxon>
        <taxon>Plasmodiidae</taxon>
        <taxon>Plasmodium</taxon>
        <taxon>Plasmodium (Plasmodium)</taxon>
    </lineage>
</organism>
<evidence type="ECO:0000313" key="1">
    <source>
        <dbReference type="EMBL" id="SCA60266.1"/>
    </source>
</evidence>
<name>A0A1G4EDH9_PLAVI</name>
<dbReference type="AlphaFoldDB" id="A0A1G4EDH9"/>
<evidence type="ECO:0000313" key="2">
    <source>
        <dbReference type="Proteomes" id="UP000196402"/>
    </source>
</evidence>
<dbReference type="Proteomes" id="UP000196402">
    <property type="component" value="Unassembled WGS sequence"/>
</dbReference>
<protein>
    <submittedName>
        <fullName evidence="1">Uncharacterized protein</fullName>
    </submittedName>
</protein>
<dbReference type="EMBL" id="FLYH01000292">
    <property type="protein sequence ID" value="SCA60266.1"/>
    <property type="molecule type" value="Genomic_DNA"/>
</dbReference>
<reference evidence="1 2" key="1">
    <citation type="submission" date="2016-07" db="EMBL/GenBank/DDBJ databases">
        <authorList>
            <consortium name="Pathogen Informatics"/>
        </authorList>
    </citation>
    <scope>NUCLEOTIDE SEQUENCE [LARGE SCALE GENOMIC DNA]</scope>
</reference>
<proteinExistence type="predicted"/>
<gene>
    <name evidence="1" type="ORF">PVT01_000082100</name>
</gene>
<sequence length="70" mass="8252">MQYKSQIMRIMEDCNPQFTPLRSVFNKLIHKNRSPINNLHEVPEDLLEYMIKSGGKNRDNAPNYIAYQPT</sequence>